<dbReference type="GO" id="GO:0008270">
    <property type="term" value="F:zinc ion binding"/>
    <property type="evidence" value="ECO:0007669"/>
    <property type="project" value="UniProtKB-KW"/>
</dbReference>
<evidence type="ECO:0000313" key="7">
    <source>
        <dbReference type="EMBL" id="KJU82456.1"/>
    </source>
</evidence>
<dbReference type="Proteomes" id="UP000033423">
    <property type="component" value="Unassembled WGS sequence"/>
</dbReference>
<reference evidence="7 8" key="1">
    <citation type="submission" date="2015-02" db="EMBL/GenBank/DDBJ databases">
        <title>Single-cell genomics of uncultivated deep-branching MTB reveals a conserved set of magnetosome genes.</title>
        <authorList>
            <person name="Kolinko S."/>
            <person name="Richter M."/>
            <person name="Glockner F.O."/>
            <person name="Brachmann A."/>
            <person name="Schuler D."/>
        </authorList>
    </citation>
    <scope>NUCLEOTIDE SEQUENCE [LARGE SCALE GENOMIC DNA]</scope>
    <source>
        <strain evidence="7">TM-1</strain>
    </source>
</reference>
<feature type="region of interest" description="Disordered" evidence="5">
    <location>
        <begin position="1"/>
        <end position="26"/>
    </location>
</feature>
<keyword evidence="3" id="KW-0862">Zinc</keyword>
<comment type="caution">
    <text evidence="7">The sequence shown here is derived from an EMBL/GenBank/DDBJ whole genome shotgun (WGS) entry which is preliminary data.</text>
</comment>
<feature type="compositionally biased region" description="Basic and acidic residues" evidence="5">
    <location>
        <begin position="15"/>
        <end position="26"/>
    </location>
</feature>
<sequence length="156" mass="17956">MAIDSVNPDINDDDYDRKEDTGIREPTPEEARLNGIKKLLLNERQMLLKEAKMEISNFTRGEEKQLVEAALDDGDWSVVDIAGEIILQKLHHHKIKLNKIDEALRKIKNGSYGVCEDCGSFINEARLKVLPYATMCVECKEKREKLEEIEKEHSFQ</sequence>
<feature type="zinc finger region" description="dksA C4-type" evidence="4">
    <location>
        <begin position="115"/>
        <end position="139"/>
    </location>
</feature>
<dbReference type="InterPro" id="IPR037187">
    <property type="entry name" value="DnaK_N"/>
</dbReference>
<keyword evidence="8" id="KW-1185">Reference proteome</keyword>
<dbReference type="SUPFAM" id="SSF57716">
    <property type="entry name" value="Glucocorticoid receptor-like (DNA-binding domain)"/>
    <property type="match status" value="1"/>
</dbReference>
<protein>
    <submittedName>
        <fullName evidence="7">DnaK suppressor protein</fullName>
    </submittedName>
</protein>
<name>A0A0F3GKP1_9BACT</name>
<dbReference type="AlphaFoldDB" id="A0A0F3GKP1"/>
<evidence type="ECO:0000256" key="5">
    <source>
        <dbReference type="SAM" id="MobiDB-lite"/>
    </source>
</evidence>
<evidence type="ECO:0000256" key="1">
    <source>
        <dbReference type="ARBA" id="ARBA00022723"/>
    </source>
</evidence>
<evidence type="ECO:0000313" key="8">
    <source>
        <dbReference type="Proteomes" id="UP000033423"/>
    </source>
</evidence>
<dbReference type="Gene3D" id="1.20.120.910">
    <property type="entry name" value="DksA, coiled-coil domain"/>
    <property type="match status" value="1"/>
</dbReference>
<dbReference type="InterPro" id="IPR000962">
    <property type="entry name" value="Znf_DskA_TraR"/>
</dbReference>
<organism evidence="7 8">
    <name type="scientific">Candidatus Magnetobacterium bavaricum</name>
    <dbReference type="NCBI Taxonomy" id="29290"/>
    <lineage>
        <taxon>Bacteria</taxon>
        <taxon>Pseudomonadati</taxon>
        <taxon>Nitrospirota</taxon>
        <taxon>Thermodesulfovibrionia</taxon>
        <taxon>Thermodesulfovibrionales</taxon>
        <taxon>Candidatus Magnetobacteriaceae</taxon>
        <taxon>Candidatus Magnetobacterium</taxon>
    </lineage>
</organism>
<dbReference type="Pfam" id="PF01258">
    <property type="entry name" value="zf-dskA_traR"/>
    <property type="match status" value="1"/>
</dbReference>
<evidence type="ECO:0000259" key="6">
    <source>
        <dbReference type="Pfam" id="PF01258"/>
    </source>
</evidence>
<dbReference type="PROSITE" id="PS51128">
    <property type="entry name" value="ZF_DKSA_2"/>
    <property type="match status" value="1"/>
</dbReference>
<proteinExistence type="predicted"/>
<gene>
    <name evidence="7" type="ORF">MBAV_005357</name>
</gene>
<accession>A0A0F3GKP1</accession>
<feature type="domain" description="Zinc finger DksA/TraR C4-type" evidence="6">
    <location>
        <begin position="110"/>
        <end position="145"/>
    </location>
</feature>
<dbReference type="PANTHER" id="PTHR33823">
    <property type="entry name" value="RNA POLYMERASE-BINDING TRANSCRIPTION FACTOR DKSA-RELATED"/>
    <property type="match status" value="1"/>
</dbReference>
<evidence type="ECO:0000256" key="3">
    <source>
        <dbReference type="ARBA" id="ARBA00022833"/>
    </source>
</evidence>
<dbReference type="InterPro" id="IPR020458">
    <property type="entry name" value="Znf_DskA_TraR_CS"/>
</dbReference>
<dbReference type="PROSITE" id="PS01102">
    <property type="entry name" value="ZF_DKSA_1"/>
    <property type="match status" value="1"/>
</dbReference>
<dbReference type="SUPFAM" id="SSF109635">
    <property type="entry name" value="DnaK suppressor protein DksA, alpha-hairpin domain"/>
    <property type="match status" value="1"/>
</dbReference>
<dbReference type="PANTHER" id="PTHR33823:SF4">
    <property type="entry name" value="GENERAL STRESS PROTEIN 16O"/>
    <property type="match status" value="1"/>
</dbReference>
<dbReference type="EMBL" id="LACI01002312">
    <property type="protein sequence ID" value="KJU82456.1"/>
    <property type="molecule type" value="Genomic_DNA"/>
</dbReference>
<evidence type="ECO:0000256" key="4">
    <source>
        <dbReference type="PROSITE-ProRule" id="PRU00510"/>
    </source>
</evidence>
<evidence type="ECO:0000256" key="2">
    <source>
        <dbReference type="ARBA" id="ARBA00022771"/>
    </source>
</evidence>
<keyword evidence="2" id="KW-0863">Zinc-finger</keyword>
<keyword evidence="1" id="KW-0479">Metal-binding</keyword>